<organism evidence="2 3">
    <name type="scientific">Funneliformis geosporum</name>
    <dbReference type="NCBI Taxonomy" id="1117311"/>
    <lineage>
        <taxon>Eukaryota</taxon>
        <taxon>Fungi</taxon>
        <taxon>Fungi incertae sedis</taxon>
        <taxon>Mucoromycota</taxon>
        <taxon>Glomeromycotina</taxon>
        <taxon>Glomeromycetes</taxon>
        <taxon>Glomerales</taxon>
        <taxon>Glomeraceae</taxon>
        <taxon>Funneliformis</taxon>
    </lineage>
</organism>
<evidence type="ECO:0000313" key="3">
    <source>
        <dbReference type="Proteomes" id="UP001153678"/>
    </source>
</evidence>
<dbReference type="Proteomes" id="UP001153678">
    <property type="component" value="Unassembled WGS sequence"/>
</dbReference>
<evidence type="ECO:0000256" key="1">
    <source>
        <dbReference type="SAM" id="MobiDB-lite"/>
    </source>
</evidence>
<dbReference type="OrthoDB" id="2430494at2759"/>
<proteinExistence type="predicted"/>
<protein>
    <submittedName>
        <fullName evidence="2">13594_t:CDS:1</fullName>
    </submittedName>
</protein>
<gene>
    <name evidence="2" type="ORF">FWILDA_LOCUS7045</name>
</gene>
<dbReference type="AlphaFoldDB" id="A0A9W4SMA5"/>
<sequence length="125" mass="14817">ENEFHELEDNLEIIDNKERDGIKTFPTGSIFRSDLKELDYTQYPLLISPIELYDIAEYYLKEYERQKGFVVNCYKVKYHKNLLLDSIERVKKRILTCEKAEKSKPNKAKPISQQHNKGSKKTDCK</sequence>
<evidence type="ECO:0000313" key="2">
    <source>
        <dbReference type="EMBL" id="CAI2175344.1"/>
    </source>
</evidence>
<keyword evidence="3" id="KW-1185">Reference proteome</keyword>
<accession>A0A9W4SMA5</accession>
<comment type="caution">
    <text evidence="2">The sequence shown here is derived from an EMBL/GenBank/DDBJ whole genome shotgun (WGS) entry which is preliminary data.</text>
</comment>
<reference evidence="2" key="1">
    <citation type="submission" date="2022-08" db="EMBL/GenBank/DDBJ databases">
        <authorList>
            <person name="Kallberg Y."/>
            <person name="Tangrot J."/>
            <person name="Rosling A."/>
        </authorList>
    </citation>
    <scope>NUCLEOTIDE SEQUENCE</scope>
    <source>
        <strain evidence="2">Wild A</strain>
    </source>
</reference>
<dbReference type="EMBL" id="CAMKVN010001348">
    <property type="protein sequence ID" value="CAI2175344.1"/>
    <property type="molecule type" value="Genomic_DNA"/>
</dbReference>
<name>A0A9W4SMA5_9GLOM</name>
<feature type="non-terminal residue" evidence="2">
    <location>
        <position position="125"/>
    </location>
</feature>
<feature type="region of interest" description="Disordered" evidence="1">
    <location>
        <begin position="100"/>
        <end position="125"/>
    </location>
</feature>